<name>A0A0A9ANF1_ARUDO</name>
<evidence type="ECO:0000313" key="1">
    <source>
        <dbReference type="EMBL" id="JAD52631.1"/>
    </source>
</evidence>
<reference evidence="1" key="2">
    <citation type="journal article" date="2015" name="Data Brief">
        <title>Shoot transcriptome of the giant reed, Arundo donax.</title>
        <authorList>
            <person name="Barrero R.A."/>
            <person name="Guerrero F.D."/>
            <person name="Moolhuijzen P."/>
            <person name="Goolsby J.A."/>
            <person name="Tidwell J."/>
            <person name="Bellgard S.E."/>
            <person name="Bellgard M.I."/>
        </authorList>
    </citation>
    <scope>NUCLEOTIDE SEQUENCE</scope>
    <source>
        <tissue evidence="1">Shoot tissue taken approximately 20 cm above the soil surface</tissue>
    </source>
</reference>
<accession>A0A0A9ANF1</accession>
<protein>
    <submittedName>
        <fullName evidence="1">Uncharacterized protein</fullName>
    </submittedName>
</protein>
<dbReference type="EMBL" id="GBRH01245264">
    <property type="protein sequence ID" value="JAD52631.1"/>
    <property type="molecule type" value="Transcribed_RNA"/>
</dbReference>
<organism evidence="1">
    <name type="scientific">Arundo donax</name>
    <name type="common">Giant reed</name>
    <name type="synonym">Donax arundinaceus</name>
    <dbReference type="NCBI Taxonomy" id="35708"/>
    <lineage>
        <taxon>Eukaryota</taxon>
        <taxon>Viridiplantae</taxon>
        <taxon>Streptophyta</taxon>
        <taxon>Embryophyta</taxon>
        <taxon>Tracheophyta</taxon>
        <taxon>Spermatophyta</taxon>
        <taxon>Magnoliopsida</taxon>
        <taxon>Liliopsida</taxon>
        <taxon>Poales</taxon>
        <taxon>Poaceae</taxon>
        <taxon>PACMAD clade</taxon>
        <taxon>Arundinoideae</taxon>
        <taxon>Arundineae</taxon>
        <taxon>Arundo</taxon>
    </lineage>
</organism>
<dbReference type="AlphaFoldDB" id="A0A0A9ANF1"/>
<reference evidence="1" key="1">
    <citation type="submission" date="2014-09" db="EMBL/GenBank/DDBJ databases">
        <authorList>
            <person name="Magalhaes I.L.F."/>
            <person name="Oliveira U."/>
            <person name="Santos F.R."/>
            <person name="Vidigal T.H.D.A."/>
            <person name="Brescovit A.D."/>
            <person name="Santos A.J."/>
        </authorList>
    </citation>
    <scope>NUCLEOTIDE SEQUENCE</scope>
    <source>
        <tissue evidence="1">Shoot tissue taken approximately 20 cm above the soil surface</tissue>
    </source>
</reference>
<sequence>MSTTIPLLPGFSRVRRLKFLVLKRAFKCY</sequence>
<proteinExistence type="predicted"/>